<dbReference type="PIRSF" id="PIRSF034367">
    <property type="entry name" value="DUF1852"/>
    <property type="match status" value="1"/>
</dbReference>
<dbReference type="Proteomes" id="UP000290975">
    <property type="component" value="Unassembled WGS sequence"/>
</dbReference>
<proteinExistence type="predicted"/>
<dbReference type="STRING" id="1192759.GCA_000277525_01607"/>
<accession>A0A401J4Y9</accession>
<sequence>MPATCANPALSRHDHSTPTIATDKQPSGHRIMTGEELTFSITRLRFDDDYRPSDTTRITTNFANLARGENRQENLRGVLKMIDNRFNDLADWDNPDGDRYGMELDIISVAMSLAAANGLTAFPIIEILNTSIIDRKTDKRIAGIVGNNFSSYLRDYDFSVLLAAHNRDRVGFDTPDGFGDLHGCLFRHFVQSDTYKANFPKPPVICLSVSSSKTYHRTENRHPILGFEYRQSEFSPTDEYFAKMGLKVRFFMPQGSRSPMAFYFSGDLLGDYSNLELIGTISTMESFQKIYRPEIYNANRTAGTRFRPSLTHQDFSSTRIDYDREERSRLGIEQGRFAEENFIKPYGQFLSQWSATQAPKNMI</sequence>
<comment type="caution">
    <text evidence="2">The sequence shown here is derived from an EMBL/GenBank/DDBJ whole genome shotgun (WGS) entry which is preliminary data.</text>
</comment>
<dbReference type="EMBL" id="BBQY01000020">
    <property type="protein sequence ID" value="GBH31640.1"/>
    <property type="molecule type" value="Genomic_DNA"/>
</dbReference>
<evidence type="ECO:0000256" key="1">
    <source>
        <dbReference type="SAM" id="MobiDB-lite"/>
    </source>
</evidence>
<feature type="region of interest" description="Disordered" evidence="1">
    <location>
        <begin position="1"/>
        <end position="27"/>
    </location>
</feature>
<organism evidence="2 3">
    <name type="scientific">Sphingobium xenophagum</name>
    <dbReference type="NCBI Taxonomy" id="121428"/>
    <lineage>
        <taxon>Bacteria</taxon>
        <taxon>Pseudomonadati</taxon>
        <taxon>Pseudomonadota</taxon>
        <taxon>Alphaproteobacteria</taxon>
        <taxon>Sphingomonadales</taxon>
        <taxon>Sphingomonadaceae</taxon>
        <taxon>Sphingobium</taxon>
    </lineage>
</organism>
<dbReference type="InterPro" id="IPR015004">
    <property type="entry name" value="MesX"/>
</dbReference>
<evidence type="ECO:0008006" key="4">
    <source>
        <dbReference type="Google" id="ProtNLM"/>
    </source>
</evidence>
<gene>
    <name evidence="2" type="ORF">MBESOW_P2897</name>
</gene>
<keyword evidence="3" id="KW-1185">Reference proteome</keyword>
<dbReference type="AlphaFoldDB" id="A0A401J4Y9"/>
<protein>
    <recommendedName>
        <fullName evidence="4">DUF1852 domain-containing protein</fullName>
    </recommendedName>
</protein>
<name>A0A401J4Y9_SPHXE</name>
<reference evidence="2 3" key="1">
    <citation type="submission" date="2014-12" db="EMBL/GenBank/DDBJ databases">
        <title>Whole genome sequencing of Sphingobium xenophagum OW59.</title>
        <authorList>
            <person name="Ohta Y."/>
            <person name="Nishi S."/>
            <person name="Hatada Y."/>
        </authorList>
    </citation>
    <scope>NUCLEOTIDE SEQUENCE [LARGE SCALE GENOMIC DNA]</scope>
    <source>
        <strain evidence="2 3">OW59</strain>
    </source>
</reference>
<evidence type="ECO:0000313" key="2">
    <source>
        <dbReference type="EMBL" id="GBH31640.1"/>
    </source>
</evidence>
<evidence type="ECO:0000313" key="3">
    <source>
        <dbReference type="Proteomes" id="UP000290975"/>
    </source>
</evidence>
<dbReference type="Pfam" id="PF08908">
    <property type="entry name" value="MesX"/>
    <property type="match status" value="1"/>
</dbReference>